<keyword evidence="3" id="KW-1003">Cell membrane</keyword>
<evidence type="ECO:0000313" key="8">
    <source>
        <dbReference type="EMBL" id="GEK21354.1"/>
    </source>
</evidence>
<comment type="similarity">
    <text evidence="2">Belongs to the cytochrome ubiquinol oxidase subunit 2 family.</text>
</comment>
<dbReference type="GO" id="GO:0005886">
    <property type="term" value="C:plasma membrane"/>
    <property type="evidence" value="ECO:0007669"/>
    <property type="project" value="UniProtKB-SubCell"/>
</dbReference>
<reference evidence="8 9" key="1">
    <citation type="submission" date="2019-07" db="EMBL/GenBank/DDBJ databases">
        <title>Whole genome shotgun sequence of Cellulomonas xylanilytica NBRC 101102.</title>
        <authorList>
            <person name="Hosoyama A."/>
            <person name="Uohara A."/>
            <person name="Ohji S."/>
            <person name="Ichikawa N."/>
        </authorList>
    </citation>
    <scope>NUCLEOTIDE SEQUENCE [LARGE SCALE GENOMIC DNA]</scope>
    <source>
        <strain evidence="8 9">NBRC 101102</strain>
    </source>
</reference>
<sequence>MIWSLLLVGALAGWAVLDGMNQGLGATLRQVGRTPGERRTVLTALGPFLLAGEVWLVAAAGILLAGFHDLERDLLLVGYPLVIALLVTWVLRDAGVWLRSRRPGVRWRAGWERVIVAASVGLPLSAGALLGTALVWLPPQPSLTARVVVPVLTALSAVAVTRVLGTTFVATRTSGVLRERAARLAGRALPWSAGLLAASAIAYVVLVPADGPVDAVLPPLVVLAGSGSALVARPALADGRLHRGLAAVVVGGALPVVAVAIALAPVASPASTLELVLLGCVPVLLAAQAWVWWTFRHPVGPRDAVFY</sequence>
<gene>
    <name evidence="8" type="ORF">CXY01_18740</name>
</gene>
<feature type="transmembrane region" description="Helical" evidence="7">
    <location>
        <begin position="215"/>
        <end position="232"/>
    </location>
</feature>
<evidence type="ECO:0000256" key="3">
    <source>
        <dbReference type="ARBA" id="ARBA00022475"/>
    </source>
</evidence>
<accession>A0A510V393</accession>
<dbReference type="PANTHER" id="PTHR43141:SF4">
    <property type="entry name" value="CYTOCHROME BD2 SUBUNIT II"/>
    <property type="match status" value="1"/>
</dbReference>
<evidence type="ECO:0000313" key="9">
    <source>
        <dbReference type="Proteomes" id="UP000321118"/>
    </source>
</evidence>
<dbReference type="EMBL" id="BJUB01000005">
    <property type="protein sequence ID" value="GEK21354.1"/>
    <property type="molecule type" value="Genomic_DNA"/>
</dbReference>
<proteinExistence type="inferred from homology"/>
<name>A0A510V393_9CELL</name>
<evidence type="ECO:0000256" key="2">
    <source>
        <dbReference type="ARBA" id="ARBA00007543"/>
    </source>
</evidence>
<evidence type="ECO:0000256" key="6">
    <source>
        <dbReference type="ARBA" id="ARBA00023136"/>
    </source>
</evidence>
<evidence type="ECO:0000256" key="4">
    <source>
        <dbReference type="ARBA" id="ARBA00022692"/>
    </source>
</evidence>
<evidence type="ECO:0000256" key="7">
    <source>
        <dbReference type="SAM" id="Phobius"/>
    </source>
</evidence>
<feature type="transmembrane region" description="Helical" evidence="7">
    <location>
        <begin position="188"/>
        <end position="209"/>
    </location>
</feature>
<dbReference type="OrthoDB" id="9776710at2"/>
<dbReference type="AlphaFoldDB" id="A0A510V393"/>
<dbReference type="Proteomes" id="UP000321118">
    <property type="component" value="Unassembled WGS sequence"/>
</dbReference>
<keyword evidence="5 7" id="KW-1133">Transmembrane helix</keyword>
<dbReference type="GO" id="GO:0009055">
    <property type="term" value="F:electron transfer activity"/>
    <property type="evidence" value="ECO:0007669"/>
    <property type="project" value="TreeGrafter"/>
</dbReference>
<protein>
    <recommendedName>
        <fullName evidence="10">Cytochrome d ubiquinol oxidase subunit II</fullName>
    </recommendedName>
</protein>
<organism evidence="8 9">
    <name type="scientific">Cellulomonas xylanilytica</name>
    <dbReference type="NCBI Taxonomy" id="233583"/>
    <lineage>
        <taxon>Bacteria</taxon>
        <taxon>Bacillati</taxon>
        <taxon>Actinomycetota</taxon>
        <taxon>Actinomycetes</taxon>
        <taxon>Micrococcales</taxon>
        <taxon>Cellulomonadaceae</taxon>
        <taxon>Cellulomonas</taxon>
    </lineage>
</organism>
<keyword evidence="9" id="KW-1185">Reference proteome</keyword>
<dbReference type="GO" id="GO:0019646">
    <property type="term" value="P:aerobic electron transport chain"/>
    <property type="evidence" value="ECO:0007669"/>
    <property type="project" value="TreeGrafter"/>
</dbReference>
<evidence type="ECO:0000256" key="5">
    <source>
        <dbReference type="ARBA" id="ARBA00022989"/>
    </source>
</evidence>
<feature type="transmembrane region" description="Helical" evidence="7">
    <location>
        <begin position="273"/>
        <end position="293"/>
    </location>
</feature>
<evidence type="ECO:0000256" key="1">
    <source>
        <dbReference type="ARBA" id="ARBA00004651"/>
    </source>
</evidence>
<feature type="transmembrane region" description="Helical" evidence="7">
    <location>
        <begin position="41"/>
        <end position="67"/>
    </location>
</feature>
<comment type="caution">
    <text evidence="8">The sequence shown here is derived from an EMBL/GenBank/DDBJ whole genome shotgun (WGS) entry which is preliminary data.</text>
</comment>
<feature type="transmembrane region" description="Helical" evidence="7">
    <location>
        <begin position="244"/>
        <end position="267"/>
    </location>
</feature>
<comment type="subcellular location">
    <subcellularLocation>
        <location evidence="1">Cell membrane</location>
        <topology evidence="1">Multi-pass membrane protein</topology>
    </subcellularLocation>
</comment>
<feature type="transmembrane region" description="Helical" evidence="7">
    <location>
        <begin position="74"/>
        <end position="91"/>
    </location>
</feature>
<keyword evidence="4 7" id="KW-0812">Transmembrane</keyword>
<dbReference type="InterPro" id="IPR003317">
    <property type="entry name" value="Cyt-d_oxidase_su2"/>
</dbReference>
<evidence type="ECO:0008006" key="10">
    <source>
        <dbReference type="Google" id="ProtNLM"/>
    </source>
</evidence>
<keyword evidence="6 7" id="KW-0472">Membrane</keyword>
<dbReference type="RefSeq" id="WP_146927164.1">
    <property type="nucleotide sequence ID" value="NZ_BJUB01000005.1"/>
</dbReference>
<dbReference type="GO" id="GO:0016682">
    <property type="term" value="F:oxidoreductase activity, acting on diphenols and related substances as donors, oxygen as acceptor"/>
    <property type="evidence" value="ECO:0007669"/>
    <property type="project" value="TreeGrafter"/>
</dbReference>
<dbReference type="GO" id="GO:0070069">
    <property type="term" value="C:cytochrome complex"/>
    <property type="evidence" value="ECO:0007669"/>
    <property type="project" value="TreeGrafter"/>
</dbReference>
<feature type="transmembrane region" description="Helical" evidence="7">
    <location>
        <begin position="111"/>
        <end position="137"/>
    </location>
</feature>
<dbReference type="PANTHER" id="PTHR43141">
    <property type="entry name" value="CYTOCHROME BD2 SUBUNIT II"/>
    <property type="match status" value="1"/>
</dbReference>
<dbReference type="Pfam" id="PF02322">
    <property type="entry name" value="Cyt_bd_oxida_II"/>
    <property type="match status" value="1"/>
</dbReference>